<feature type="transmembrane region" description="Helical" evidence="6">
    <location>
        <begin position="113"/>
        <end position="131"/>
    </location>
</feature>
<dbReference type="Pfam" id="PF02653">
    <property type="entry name" value="BPD_transp_2"/>
    <property type="match status" value="1"/>
</dbReference>
<dbReference type="PANTHER" id="PTHR30482:SF20">
    <property type="entry name" value="HIGH-AFFINITY BRANCHED-CHAIN AMINO ACID TRANSPORT SYSTEM PERMEASE PROTEIN LIVM"/>
    <property type="match status" value="1"/>
</dbReference>
<reference evidence="9" key="1">
    <citation type="submission" date="2020-05" db="EMBL/GenBank/DDBJ databases">
        <authorList>
            <person name="Chiriac C."/>
            <person name="Salcher M."/>
            <person name="Ghai R."/>
            <person name="Kavagutti S V."/>
        </authorList>
    </citation>
    <scope>NUCLEOTIDE SEQUENCE</scope>
</reference>
<keyword evidence="2" id="KW-1003">Cell membrane</keyword>
<evidence type="ECO:0000256" key="3">
    <source>
        <dbReference type="ARBA" id="ARBA00022692"/>
    </source>
</evidence>
<proteinExistence type="predicted"/>
<dbReference type="EMBL" id="CAFBOP010000030">
    <property type="protein sequence ID" value="CAB4987149.1"/>
    <property type="molecule type" value="Genomic_DNA"/>
</dbReference>
<organism evidence="9">
    <name type="scientific">freshwater metagenome</name>
    <dbReference type="NCBI Taxonomy" id="449393"/>
    <lineage>
        <taxon>unclassified sequences</taxon>
        <taxon>metagenomes</taxon>
        <taxon>ecological metagenomes</taxon>
    </lineage>
</organism>
<gene>
    <name evidence="7" type="ORF">UFOPK2967_00712</name>
    <name evidence="8" type="ORF">UFOPK3587_00692</name>
    <name evidence="9" type="ORF">UFOPK3984_00794</name>
</gene>
<dbReference type="CDD" id="cd06581">
    <property type="entry name" value="TM_PBP1_LivM_like"/>
    <property type="match status" value="1"/>
</dbReference>
<evidence type="ECO:0000256" key="6">
    <source>
        <dbReference type="SAM" id="Phobius"/>
    </source>
</evidence>
<evidence type="ECO:0000313" key="7">
    <source>
        <dbReference type="EMBL" id="CAB4787728.1"/>
    </source>
</evidence>
<dbReference type="GO" id="GO:0015658">
    <property type="term" value="F:branched-chain amino acid transmembrane transporter activity"/>
    <property type="evidence" value="ECO:0007669"/>
    <property type="project" value="InterPro"/>
</dbReference>
<dbReference type="EMBL" id="CAFBMN010000030">
    <property type="protein sequence ID" value="CAB4904679.1"/>
    <property type="molecule type" value="Genomic_DNA"/>
</dbReference>
<evidence type="ECO:0000256" key="5">
    <source>
        <dbReference type="ARBA" id="ARBA00023136"/>
    </source>
</evidence>
<accession>A0A6J7N9R6</accession>
<evidence type="ECO:0000313" key="8">
    <source>
        <dbReference type="EMBL" id="CAB4904679.1"/>
    </source>
</evidence>
<dbReference type="EMBL" id="CAFAAC010000038">
    <property type="protein sequence ID" value="CAB4787728.1"/>
    <property type="molecule type" value="Genomic_DNA"/>
</dbReference>
<keyword evidence="5 6" id="KW-0472">Membrane</keyword>
<feature type="transmembrane region" description="Helical" evidence="6">
    <location>
        <begin position="86"/>
        <end position="106"/>
    </location>
</feature>
<name>A0A6J7N9R6_9ZZZZ</name>
<protein>
    <submittedName>
        <fullName evidence="9">Unannotated protein</fullName>
    </submittedName>
</protein>
<feature type="transmembrane region" description="Helical" evidence="6">
    <location>
        <begin position="60"/>
        <end position="80"/>
    </location>
</feature>
<keyword evidence="4 6" id="KW-1133">Transmembrane helix</keyword>
<dbReference type="PANTHER" id="PTHR30482">
    <property type="entry name" value="HIGH-AFFINITY BRANCHED-CHAIN AMINO ACID TRANSPORT SYSTEM PERMEASE"/>
    <property type="match status" value="1"/>
</dbReference>
<evidence type="ECO:0000256" key="2">
    <source>
        <dbReference type="ARBA" id="ARBA00022475"/>
    </source>
</evidence>
<feature type="transmembrane region" description="Helical" evidence="6">
    <location>
        <begin position="167"/>
        <end position="187"/>
    </location>
</feature>
<sequence length="329" mass="34154">MSSHKNPAARNLFFVIIFAIVIFILGADLDPYNQGQLAVVSMLLIGVLSVTLLTGTSGQISLGQGALMAVGGYASALTILNLGLSMWLALAIAIIVSAMAGLLLGFAAARLTGPYLAGTTLVLALALPSLANRFESVFGGDVGLNVDFGNPPSWLISAFGEIGYEQWQLYATVPLTCLALLATANILSSRTGRMWRAIRDNESAASLMGVNVSTNKIFTFVVSSGFAGLSGALYGLRGIVGPSVYPISLSLLLLTGAILGGLRSIAGALIGSALVVFLPDLIEWATRPLALSEQIGNYLPGLIGGVLLLLTVILNPGGIANVLHHHKNK</sequence>
<feature type="transmembrane region" description="Helical" evidence="6">
    <location>
        <begin position="298"/>
        <end position="323"/>
    </location>
</feature>
<dbReference type="AlphaFoldDB" id="A0A6J7N9R6"/>
<feature type="transmembrane region" description="Helical" evidence="6">
    <location>
        <begin position="35"/>
        <end position="53"/>
    </location>
</feature>
<evidence type="ECO:0000256" key="1">
    <source>
        <dbReference type="ARBA" id="ARBA00004651"/>
    </source>
</evidence>
<feature type="transmembrane region" description="Helical" evidence="6">
    <location>
        <begin position="217"/>
        <end position="237"/>
    </location>
</feature>
<evidence type="ECO:0000256" key="4">
    <source>
        <dbReference type="ARBA" id="ARBA00022989"/>
    </source>
</evidence>
<dbReference type="InterPro" id="IPR043428">
    <property type="entry name" value="LivM-like"/>
</dbReference>
<dbReference type="GO" id="GO:0005886">
    <property type="term" value="C:plasma membrane"/>
    <property type="evidence" value="ECO:0007669"/>
    <property type="project" value="UniProtKB-SubCell"/>
</dbReference>
<comment type="subcellular location">
    <subcellularLocation>
        <location evidence="1">Cell membrane</location>
        <topology evidence="1">Multi-pass membrane protein</topology>
    </subcellularLocation>
</comment>
<keyword evidence="3 6" id="KW-0812">Transmembrane</keyword>
<dbReference type="InterPro" id="IPR001851">
    <property type="entry name" value="ABC_transp_permease"/>
</dbReference>
<evidence type="ECO:0000313" key="9">
    <source>
        <dbReference type="EMBL" id="CAB4987149.1"/>
    </source>
</evidence>
<feature type="transmembrane region" description="Helical" evidence="6">
    <location>
        <begin position="12"/>
        <end position="29"/>
    </location>
</feature>